<dbReference type="AlphaFoldDB" id="A0A087TVG3"/>
<evidence type="ECO:0000256" key="1">
    <source>
        <dbReference type="ARBA" id="ARBA00004245"/>
    </source>
</evidence>
<dbReference type="PANTHER" id="PTHR19845">
    <property type="entry name" value="KATANIN P80 SUBUNIT"/>
    <property type="match status" value="1"/>
</dbReference>
<organism evidence="6 7">
    <name type="scientific">Stegodyphus mimosarum</name>
    <name type="common">African social velvet spider</name>
    <dbReference type="NCBI Taxonomy" id="407821"/>
    <lineage>
        <taxon>Eukaryota</taxon>
        <taxon>Metazoa</taxon>
        <taxon>Ecdysozoa</taxon>
        <taxon>Arthropoda</taxon>
        <taxon>Chelicerata</taxon>
        <taxon>Arachnida</taxon>
        <taxon>Araneae</taxon>
        <taxon>Araneomorphae</taxon>
        <taxon>Entelegynae</taxon>
        <taxon>Eresoidea</taxon>
        <taxon>Eresidae</taxon>
        <taxon>Stegodyphus</taxon>
    </lineage>
</organism>
<comment type="subcellular location">
    <subcellularLocation>
        <location evidence="1">Cytoplasm</location>
        <location evidence="1">Cytoskeleton</location>
    </subcellularLocation>
</comment>
<evidence type="ECO:0000259" key="5">
    <source>
        <dbReference type="Pfam" id="PF13925"/>
    </source>
</evidence>
<feature type="domain" description="Katanin p80 subunit C-terminal" evidence="5">
    <location>
        <begin position="357"/>
        <end position="514"/>
    </location>
</feature>
<dbReference type="GO" id="GO:0007019">
    <property type="term" value="P:microtubule depolymerization"/>
    <property type="evidence" value="ECO:0007669"/>
    <property type="project" value="TreeGrafter"/>
</dbReference>
<evidence type="ECO:0000256" key="4">
    <source>
        <dbReference type="SAM" id="MobiDB-lite"/>
    </source>
</evidence>
<keyword evidence="7" id="KW-1185">Reference proteome</keyword>
<evidence type="ECO:0000256" key="2">
    <source>
        <dbReference type="ARBA" id="ARBA00022490"/>
    </source>
</evidence>
<keyword evidence="3" id="KW-0206">Cytoskeleton</keyword>
<reference evidence="6 7" key="1">
    <citation type="submission" date="2013-11" db="EMBL/GenBank/DDBJ databases">
        <title>Genome sequencing of Stegodyphus mimosarum.</title>
        <authorList>
            <person name="Bechsgaard J."/>
        </authorList>
    </citation>
    <scope>NUCLEOTIDE SEQUENCE [LARGE SCALE GENOMIC DNA]</scope>
</reference>
<proteinExistence type="predicted"/>
<keyword evidence="2" id="KW-0963">Cytoplasm</keyword>
<evidence type="ECO:0000313" key="6">
    <source>
        <dbReference type="EMBL" id="KFM69102.1"/>
    </source>
</evidence>
<evidence type="ECO:0000313" key="7">
    <source>
        <dbReference type="Proteomes" id="UP000054359"/>
    </source>
</evidence>
<feature type="non-terminal residue" evidence="6">
    <location>
        <position position="523"/>
    </location>
</feature>
<dbReference type="OrthoDB" id="10251605at2759"/>
<gene>
    <name evidence="6" type="ORF">X975_01931</name>
</gene>
<dbReference type="InterPro" id="IPR028021">
    <property type="entry name" value="Katanin_C-terminal"/>
</dbReference>
<dbReference type="GO" id="GO:0008017">
    <property type="term" value="F:microtubule binding"/>
    <property type="evidence" value="ECO:0007669"/>
    <property type="project" value="InterPro"/>
</dbReference>
<sequence length="523" mass="58633">MFSGCQDIMKVYGWEPSCTYDSVLTGWGKVYDMTMSQNQLIAGSFSMNSVSVYVVQLDTLKPFSKVDNSNVAYIPNQCLNPMPGTHLRKNFEKESGNRKLTSLDMKIVDSANQDYDVENDNFNYDDIEVIDGEQVFVPKSELCRTPPKSDPFPIPLDVSEPVKGDFFIKSVEKETKSISVQSTYTVTEIPEKLSKSPVSSPIKSGSPLRSHCVPTTISSPSTNIRSPVYTSFSNVPDTFSAKPAFGGDRNVQGIKKPCERATAIRWSGYPPEAVSIVRPTTFVPDKDTFMQRVVMYPDHMKAKPVSVAPDYVPEQRDKPVGLDVDDFLPKSMQQFLGISQSVQPEVTEAEAMNVICREHQPLLMVFESRLKKIQIIIAVMKSKGIKTATENAVSMNDPAILVDFLSVITRRQDLWTLDLCQLLLPSIQDLVQSKYETYMSVGCTCVKLILHKFGELIKTNIDAPPRIGVDLCGDERLTKCKNCYEQLLAIQSFILKRQTMQGKLGQSFRELLTMMCTEFNNSM</sequence>
<accession>A0A087TVG3</accession>
<dbReference type="OMA" id="KPCERAT"/>
<feature type="region of interest" description="Disordered" evidence="4">
    <location>
        <begin position="195"/>
        <end position="217"/>
    </location>
</feature>
<dbReference type="PANTHER" id="PTHR19845:SF0">
    <property type="entry name" value="KATANIN P80 WD40 REPEAT-CONTAINING SUBUNIT B1"/>
    <property type="match status" value="1"/>
</dbReference>
<dbReference type="EMBL" id="KK116927">
    <property type="protein sequence ID" value="KFM69102.1"/>
    <property type="molecule type" value="Genomic_DNA"/>
</dbReference>
<dbReference type="GO" id="GO:0008352">
    <property type="term" value="C:katanin complex"/>
    <property type="evidence" value="ECO:0007669"/>
    <property type="project" value="TreeGrafter"/>
</dbReference>
<name>A0A087TVG3_STEMI</name>
<evidence type="ECO:0000256" key="3">
    <source>
        <dbReference type="ARBA" id="ARBA00023212"/>
    </source>
</evidence>
<dbReference type="STRING" id="407821.A0A087TVG3"/>
<protein>
    <submittedName>
        <fullName evidence="6">Katanin p80 WD40-containing subunit B1</fullName>
    </submittedName>
</protein>
<dbReference type="Proteomes" id="UP000054359">
    <property type="component" value="Unassembled WGS sequence"/>
</dbReference>
<dbReference type="Pfam" id="PF13925">
    <property type="entry name" value="Katanin_con80"/>
    <property type="match status" value="1"/>
</dbReference>